<dbReference type="CDD" id="cd05778">
    <property type="entry name" value="DNA_polB_zeta_exo"/>
    <property type="match status" value="1"/>
</dbReference>
<comment type="cofactor">
    <cofactor evidence="1 20">
        <name>[4Fe-4S] cluster</name>
        <dbReference type="ChEBI" id="CHEBI:49883"/>
    </cofactor>
</comment>
<dbReference type="FunFam" id="1.10.287.690:FF:000002">
    <property type="entry name" value="DNA polymerase zeta"/>
    <property type="match status" value="1"/>
</dbReference>
<dbReference type="PRINTS" id="PR00106">
    <property type="entry name" value="DNAPOLB"/>
</dbReference>
<dbReference type="GO" id="GO:0051539">
    <property type="term" value="F:4 iron, 4 sulfur cluster binding"/>
    <property type="evidence" value="ECO:0007669"/>
    <property type="project" value="UniProtKB-KW"/>
</dbReference>
<keyword evidence="12 20" id="KW-0239">DNA-directed DNA polymerase</keyword>
<evidence type="ECO:0000256" key="1">
    <source>
        <dbReference type="ARBA" id="ARBA00001966"/>
    </source>
</evidence>
<comment type="subcellular location">
    <subcellularLocation>
        <location evidence="2 20">Nucleus</location>
    </subcellularLocation>
</comment>
<dbReference type="EC" id="2.7.7.7" evidence="20"/>
<keyword evidence="16" id="KW-0234">DNA repair</keyword>
<evidence type="ECO:0000313" key="27">
    <source>
        <dbReference type="Proteomes" id="UP000054886"/>
    </source>
</evidence>
<comment type="caution">
    <text evidence="26">The sequence shown here is derived from an EMBL/GenBank/DDBJ whole genome shotgun (WGS) entry which is preliminary data.</text>
</comment>
<evidence type="ECO:0000256" key="10">
    <source>
        <dbReference type="ARBA" id="ARBA00022771"/>
    </source>
</evidence>
<evidence type="ECO:0000256" key="13">
    <source>
        <dbReference type="ARBA" id="ARBA00023004"/>
    </source>
</evidence>
<feature type="domain" description="DNA polymerase delta/zeta catalytic subunit N-terminal" evidence="24">
    <location>
        <begin position="76"/>
        <end position="167"/>
    </location>
</feature>
<dbReference type="Pfam" id="PF03104">
    <property type="entry name" value="DNA_pol_B_exo1"/>
    <property type="match status" value="1"/>
</dbReference>
<dbReference type="Proteomes" id="UP000054886">
    <property type="component" value="Unassembled WGS sequence"/>
</dbReference>
<dbReference type="InterPro" id="IPR042087">
    <property type="entry name" value="DNA_pol_B_thumb"/>
</dbReference>
<evidence type="ECO:0000256" key="18">
    <source>
        <dbReference type="ARBA" id="ARBA00049244"/>
    </source>
</evidence>
<evidence type="ECO:0000259" key="22">
    <source>
        <dbReference type="Pfam" id="PF03104"/>
    </source>
</evidence>
<evidence type="ECO:0000259" key="24">
    <source>
        <dbReference type="Pfam" id="PF24055"/>
    </source>
</evidence>
<dbReference type="InterPro" id="IPR023211">
    <property type="entry name" value="DNA_pol_palm_dom_sf"/>
</dbReference>
<protein>
    <recommendedName>
        <fullName evidence="20">DNA polymerase</fullName>
        <ecNumber evidence="20">2.7.7.7</ecNumber>
    </recommendedName>
</protein>
<evidence type="ECO:0000256" key="17">
    <source>
        <dbReference type="ARBA" id="ARBA00023242"/>
    </source>
</evidence>
<dbReference type="InterPro" id="IPR012337">
    <property type="entry name" value="RNaseH-like_sf"/>
</dbReference>
<dbReference type="Pfam" id="PF14260">
    <property type="entry name" value="zf-C4pol"/>
    <property type="match status" value="1"/>
</dbReference>
<evidence type="ECO:0000256" key="15">
    <source>
        <dbReference type="ARBA" id="ARBA00023125"/>
    </source>
</evidence>
<evidence type="ECO:0000256" key="9">
    <source>
        <dbReference type="ARBA" id="ARBA00022763"/>
    </source>
</evidence>
<evidence type="ECO:0000256" key="20">
    <source>
        <dbReference type="RuleBase" id="RU000442"/>
    </source>
</evidence>
<dbReference type="Gene3D" id="3.30.342.10">
    <property type="entry name" value="DNA Polymerase, chain B, domain 1"/>
    <property type="match status" value="1"/>
</dbReference>
<dbReference type="InterPro" id="IPR030559">
    <property type="entry name" value="PolZ_Rev3"/>
</dbReference>
<dbReference type="Gene3D" id="1.10.287.690">
    <property type="entry name" value="Helix hairpin bin"/>
    <property type="match status" value="1"/>
</dbReference>
<evidence type="ECO:0000256" key="11">
    <source>
        <dbReference type="ARBA" id="ARBA00022833"/>
    </source>
</evidence>
<dbReference type="InterPro" id="IPR017964">
    <property type="entry name" value="DNA-dir_DNA_pol_B_CS"/>
</dbReference>
<evidence type="ECO:0000256" key="3">
    <source>
        <dbReference type="ARBA" id="ARBA00005755"/>
    </source>
</evidence>
<dbReference type="Pfam" id="PF24065">
    <property type="entry name" value="REV3_N"/>
    <property type="match status" value="1"/>
</dbReference>
<evidence type="ECO:0000256" key="6">
    <source>
        <dbReference type="ARBA" id="ARBA00022695"/>
    </source>
</evidence>
<sequence>MISGEETDSIQDGANEVEFDSFDLQLNNYDHYMAYPTSLDRTHGSSLPLKKFHKVPVIRIFGCLRTGHQVLCHVHGIFPYFFVKYDGKEDDTSIIINEKCAKLHQLLEQILRDKMKSKGSRNDKQDETNLNELVYIANVSVVKGVPFYGYHVGWTPFYKISLLNPSLSEQVCNIIREQHVLQNGQNEVYESQFPYLLKFTADFNLFACSWINFKKVYFRAPVLNEMLNMDEIMMTKELRVLLDRFHSKDTVLKKTMFPRIGNGLLEIDVIPQFIKNIDQIKIRNIHHDLSEKKESVNYLDDGPYVSSTKNMLKDVEIQRKLYSLEEYKKAADISRNENDMIWNSSHQFEMFLRKALSSVKVSDKDSNFLSGHFNANDFLKTPFEMIDELWPTKFESSIDLNDENERHDKTDQLLDVGEDFDKAEERDEDILGEPNEDDYIEKEMHSQDNGQFINVSTSVISTTQSLDKLLTQSIVKNQRKLKIGNVLSDLGNVATNYHNYFPSNIKKYYRYKQCNISYSSMNEDLQDNGLPINDYMGPFFSDPCDLHKKDYQYAGKQFDITSTHLMKRYPLDFKEDLVRLTKQRLDNDVLFASWKYLKMPPSFNDVAESVTRKERARHSISQIKKPTATKSLGNTSSIKRSESIHDNLTHFSLEIHVNTRGDLLPDPRKDEVSVIFWKVDNDTFPFSIDLQLEGIMYTNKLERENLIETLESISGGVPIMEYEDEFSMFDALTDLILLFDPDLLSGYEIHNSSWGYIFERSLSVHKFNIANEISRVNMGAQFKLRDSWGFKKSSGISITGRYVLNIWRLLRKEIAVTQYSFENMVHLLLKIRLPKYSCSHLTSLWSNFKTGNELKTFLNYYLTRVRLNIGILKKISFTLNVMEEARLIGIDFQSVYNRGSQYKVESFLIRICKSENYILLSPSKVAVQKQKPLECVPLVMEPESAFYKSPLLVLDFQSLYPSIMSGYNYCYSTMMGRVRELDGTKRTLGVTNFELKSELLKKLRDDIRIAPNGVIYAKEHLRKSTLSKMLSEILEIRFMIKKTISDLGSDHQALKKLLESKQLALKLLANVTYGYTSASFSGRMPCSDLADSIVQTGRETLEKAVKMIESTASWGAKVVYGDTDSLFVYLPGKTKEDAFRIGAEISNSITASNPKPITLKFEKVYFPCILLSKKRYVGYSYLSSSQLNPHFDAKGIETVRRDGTPAQQKVVENALRILFETKDLSKVKNYVVDTFTKIRSGNISIQDFCFAKEIKLGHYKSESTMPPGAVVAKRLRKQDSRAEPQYKERLSYLVVKGKSGQILRERCVSVSEYFSNDHFALDAEYYITKTLIPPLDRLFNIVGISVSDWNQEGPMFVEGSIKPYTGADNIPTSTRCKACEQNTVSGDSYLCDNCVSNEKMAASKLIIKIQASASKLKVLNDICRICSRQYTGDMGLLSSNNALKCVSYDCPNYYSKLKAQRLMQSKHYYSWNELLHNMDHW</sequence>
<dbReference type="Gene3D" id="3.30.420.10">
    <property type="entry name" value="Ribonuclease H-like superfamily/Ribonuclease H"/>
    <property type="match status" value="1"/>
</dbReference>
<comment type="catalytic activity">
    <reaction evidence="18 20">
        <text>DNA(n) + a 2'-deoxyribonucleoside 5'-triphosphate = DNA(n+1) + diphosphate</text>
        <dbReference type="Rhea" id="RHEA:22508"/>
        <dbReference type="Rhea" id="RHEA-COMP:17339"/>
        <dbReference type="Rhea" id="RHEA-COMP:17340"/>
        <dbReference type="ChEBI" id="CHEBI:33019"/>
        <dbReference type="ChEBI" id="CHEBI:61560"/>
        <dbReference type="ChEBI" id="CHEBI:173112"/>
        <dbReference type="EC" id="2.7.7.7"/>
    </reaction>
</comment>
<dbReference type="GO" id="GO:0003887">
    <property type="term" value="F:DNA-directed DNA polymerase activity"/>
    <property type="evidence" value="ECO:0007669"/>
    <property type="project" value="UniProtKB-KW"/>
</dbReference>
<dbReference type="VEuPathDB" id="FungiDB:GWK60_M01947"/>
<keyword evidence="14 20" id="KW-0411">Iron-sulfur</keyword>
<dbReference type="GO" id="GO:0016035">
    <property type="term" value="C:zeta DNA polymerase complex"/>
    <property type="evidence" value="ECO:0007669"/>
    <property type="project" value="EnsemblFungi"/>
</dbReference>
<keyword evidence="8 20" id="KW-0479">Metal-binding</keyword>
<evidence type="ECO:0000256" key="7">
    <source>
        <dbReference type="ARBA" id="ARBA00022705"/>
    </source>
</evidence>
<feature type="domain" description="DNA polymerase zeta catalytic subunit N-terminal" evidence="25">
    <location>
        <begin position="22"/>
        <end position="75"/>
    </location>
</feature>
<keyword evidence="6 20" id="KW-0548">Nucleotidyltransferase</keyword>
<dbReference type="InterPro" id="IPR006172">
    <property type="entry name" value="DNA-dir_DNA_pol_B"/>
</dbReference>
<dbReference type="InterPro" id="IPR025687">
    <property type="entry name" value="Znf-C4pol"/>
</dbReference>
<keyword evidence="4 20" id="KW-0004">4Fe-4S</keyword>
<keyword evidence="9" id="KW-0227">DNA damage</keyword>
<dbReference type="InterPro" id="IPR006134">
    <property type="entry name" value="DNA-dir_DNA_pol_B_multi_dom"/>
</dbReference>
<keyword evidence="5 20" id="KW-0808">Transferase</keyword>
<dbReference type="SMART" id="SM00486">
    <property type="entry name" value="POLBc"/>
    <property type="match status" value="1"/>
</dbReference>
<dbReference type="CDD" id="cd05534">
    <property type="entry name" value="POLBc_zeta"/>
    <property type="match status" value="1"/>
</dbReference>
<evidence type="ECO:0000256" key="12">
    <source>
        <dbReference type="ARBA" id="ARBA00022932"/>
    </source>
</evidence>
<dbReference type="EMBL" id="LLZZ01000106">
    <property type="protein sequence ID" value="KTB07945.1"/>
    <property type="molecule type" value="Genomic_DNA"/>
</dbReference>
<dbReference type="InterPro" id="IPR056447">
    <property type="entry name" value="REV3_N"/>
</dbReference>
<keyword evidence="17 20" id="KW-0539">Nucleus</keyword>
<dbReference type="Pfam" id="PF24055">
    <property type="entry name" value="POL3_N"/>
    <property type="match status" value="1"/>
</dbReference>
<dbReference type="InterPro" id="IPR006133">
    <property type="entry name" value="DNA-dir_DNA_pol_B_exonuc"/>
</dbReference>
<comment type="subunit">
    <text evidence="19">Forms DNA polymerase zeta with REV7.</text>
</comment>
<keyword evidence="7 20" id="KW-0235">DNA replication</keyword>
<dbReference type="InterPro" id="IPR043502">
    <property type="entry name" value="DNA/RNA_pol_sf"/>
</dbReference>
<dbReference type="GO" id="GO:0005739">
    <property type="term" value="C:mitochondrion"/>
    <property type="evidence" value="ECO:0007669"/>
    <property type="project" value="EnsemblFungi"/>
</dbReference>
<reference evidence="26 27" key="1">
    <citation type="submission" date="2015-10" db="EMBL/GenBank/DDBJ databases">
        <title>Draft genomes sequences of Candida glabrata isolates 1A, 1B, 2A, 2B, 3A and 3B.</title>
        <authorList>
            <person name="Haavelsrud O.E."/>
            <person name="Gaustad P."/>
        </authorList>
    </citation>
    <scope>NUCLEOTIDE SEQUENCE [LARGE SCALE GENOMIC DNA]</scope>
    <source>
        <strain evidence="26">910700640</strain>
    </source>
</reference>
<keyword evidence="15 20" id="KW-0238">DNA-binding</keyword>
<dbReference type="InterPro" id="IPR056435">
    <property type="entry name" value="DPOD/Z_N"/>
</dbReference>
<dbReference type="GO" id="GO:0000724">
    <property type="term" value="P:double-strand break repair via homologous recombination"/>
    <property type="evidence" value="ECO:0007669"/>
    <property type="project" value="TreeGrafter"/>
</dbReference>
<feature type="domain" description="C4-type zinc-finger of DNA polymerase delta" evidence="23">
    <location>
        <begin position="1376"/>
        <end position="1456"/>
    </location>
</feature>
<dbReference type="GO" id="GO:0042276">
    <property type="term" value="P:error-prone translesion synthesis"/>
    <property type="evidence" value="ECO:0007669"/>
    <property type="project" value="EnsemblFungi"/>
</dbReference>
<dbReference type="GO" id="GO:0008270">
    <property type="term" value="F:zinc ion binding"/>
    <property type="evidence" value="ECO:0007669"/>
    <property type="project" value="UniProtKB-KW"/>
</dbReference>
<comment type="similarity">
    <text evidence="3 20">Belongs to the DNA polymerase type-B family.</text>
</comment>
<dbReference type="PANTHER" id="PTHR45812">
    <property type="entry name" value="DNA POLYMERASE ZETA CATALYTIC SUBUNIT"/>
    <property type="match status" value="1"/>
</dbReference>
<dbReference type="GO" id="GO:0005634">
    <property type="term" value="C:nucleus"/>
    <property type="evidence" value="ECO:0007669"/>
    <property type="project" value="UniProtKB-SubCell"/>
</dbReference>
<dbReference type="VEuPathDB" id="FungiDB:CAGL0M02035g"/>
<dbReference type="FunFam" id="1.10.132.60:FF:000007">
    <property type="entry name" value="DNA polymerase"/>
    <property type="match status" value="1"/>
</dbReference>
<dbReference type="GO" id="GO:0006260">
    <property type="term" value="P:DNA replication"/>
    <property type="evidence" value="ECO:0007669"/>
    <property type="project" value="UniProtKB-KW"/>
</dbReference>
<dbReference type="VEuPathDB" id="FungiDB:B1J91_M02035g"/>
<dbReference type="GO" id="GO:0000166">
    <property type="term" value="F:nucleotide binding"/>
    <property type="evidence" value="ECO:0007669"/>
    <property type="project" value="InterPro"/>
</dbReference>
<dbReference type="PROSITE" id="PS00116">
    <property type="entry name" value="DNA_POLYMERASE_B"/>
    <property type="match status" value="1"/>
</dbReference>
<evidence type="ECO:0000256" key="19">
    <source>
        <dbReference type="ARBA" id="ARBA00066055"/>
    </source>
</evidence>
<evidence type="ECO:0000256" key="8">
    <source>
        <dbReference type="ARBA" id="ARBA00022723"/>
    </source>
</evidence>
<dbReference type="VEuPathDB" id="FungiDB:GVI51_M01947"/>
<evidence type="ECO:0000256" key="14">
    <source>
        <dbReference type="ARBA" id="ARBA00023014"/>
    </source>
</evidence>
<dbReference type="Gene3D" id="3.90.1600.10">
    <property type="entry name" value="Palm domain of DNA polymerase"/>
    <property type="match status" value="1"/>
</dbReference>
<dbReference type="GO" id="GO:0003677">
    <property type="term" value="F:DNA binding"/>
    <property type="evidence" value="ECO:0007669"/>
    <property type="project" value="UniProtKB-KW"/>
</dbReference>
<accession>A0A0W0D7W3</accession>
<keyword evidence="10 20" id="KW-0863">Zinc-finger</keyword>
<dbReference type="GO" id="GO:0070987">
    <property type="term" value="P:error-free translesion synthesis"/>
    <property type="evidence" value="ECO:0007669"/>
    <property type="project" value="EnsemblFungi"/>
</dbReference>
<evidence type="ECO:0000256" key="4">
    <source>
        <dbReference type="ARBA" id="ARBA00022485"/>
    </source>
</evidence>
<proteinExistence type="inferred from homology"/>
<name>A0A0W0D7W3_CANGB</name>
<evidence type="ECO:0000256" key="16">
    <source>
        <dbReference type="ARBA" id="ARBA00023204"/>
    </source>
</evidence>
<keyword evidence="13 20" id="KW-0408">Iron</keyword>
<dbReference type="Gene3D" id="1.10.132.60">
    <property type="entry name" value="DNA polymerase family B, C-terminal domain"/>
    <property type="match status" value="1"/>
</dbReference>
<dbReference type="Pfam" id="PF00136">
    <property type="entry name" value="DNA_pol_B"/>
    <property type="match status" value="1"/>
</dbReference>
<evidence type="ECO:0000256" key="5">
    <source>
        <dbReference type="ARBA" id="ARBA00022679"/>
    </source>
</evidence>
<evidence type="ECO:0000313" key="26">
    <source>
        <dbReference type="EMBL" id="KTB07945.1"/>
    </source>
</evidence>
<dbReference type="InterPro" id="IPR036397">
    <property type="entry name" value="RNaseH_sf"/>
</dbReference>
<gene>
    <name evidence="26" type="ORF">AO440_003944</name>
</gene>
<evidence type="ECO:0000259" key="23">
    <source>
        <dbReference type="Pfam" id="PF14260"/>
    </source>
</evidence>
<evidence type="ECO:0000259" key="25">
    <source>
        <dbReference type="Pfam" id="PF24065"/>
    </source>
</evidence>
<feature type="domain" description="DNA-directed DNA polymerase family B multifunctional" evidence="21">
    <location>
        <begin position="890"/>
        <end position="1340"/>
    </location>
</feature>
<organism evidence="26 27">
    <name type="scientific">Candida glabrata</name>
    <name type="common">Yeast</name>
    <name type="synonym">Torulopsis glabrata</name>
    <dbReference type="NCBI Taxonomy" id="5478"/>
    <lineage>
        <taxon>Eukaryota</taxon>
        <taxon>Fungi</taxon>
        <taxon>Dikarya</taxon>
        <taxon>Ascomycota</taxon>
        <taxon>Saccharomycotina</taxon>
        <taxon>Saccharomycetes</taxon>
        <taxon>Saccharomycetales</taxon>
        <taxon>Saccharomycetaceae</taxon>
        <taxon>Nakaseomyces</taxon>
    </lineage>
</organism>
<dbReference type="SUPFAM" id="SSF53098">
    <property type="entry name" value="Ribonuclease H-like"/>
    <property type="match status" value="1"/>
</dbReference>
<dbReference type="PANTHER" id="PTHR45812:SF1">
    <property type="entry name" value="DNA POLYMERASE ZETA CATALYTIC SUBUNIT"/>
    <property type="match status" value="1"/>
</dbReference>
<feature type="domain" description="DNA-directed DNA polymerase family B exonuclease" evidence="22">
    <location>
        <begin position="629"/>
        <end position="823"/>
    </location>
</feature>
<evidence type="ECO:0000256" key="2">
    <source>
        <dbReference type="ARBA" id="ARBA00004123"/>
    </source>
</evidence>
<keyword evidence="11 20" id="KW-0862">Zinc</keyword>
<evidence type="ECO:0000259" key="21">
    <source>
        <dbReference type="Pfam" id="PF00136"/>
    </source>
</evidence>
<dbReference type="SUPFAM" id="SSF56672">
    <property type="entry name" value="DNA/RNA polymerases"/>
    <property type="match status" value="1"/>
</dbReference>